<dbReference type="InterPro" id="IPR012827">
    <property type="entry name" value="Hemerythrin_metal-bd"/>
</dbReference>
<dbReference type="Pfam" id="PF01814">
    <property type="entry name" value="Hemerythrin"/>
    <property type="match status" value="1"/>
</dbReference>
<dbReference type="Gene3D" id="1.20.120.50">
    <property type="entry name" value="Hemerythrin-like"/>
    <property type="match status" value="1"/>
</dbReference>
<name>A0ABY5ZTU3_9BACT</name>
<evidence type="ECO:0000313" key="6">
    <source>
        <dbReference type="Proteomes" id="UP001060414"/>
    </source>
</evidence>
<accession>A0ABY5ZTU3</accession>
<proteinExistence type="inferred from homology"/>
<dbReference type="EMBL" id="CP092109">
    <property type="protein sequence ID" value="UWZ80616.1"/>
    <property type="molecule type" value="Genomic_DNA"/>
</dbReference>
<keyword evidence="3" id="KW-0408">Iron</keyword>
<dbReference type="InterPro" id="IPR035938">
    <property type="entry name" value="Hemerythrin-like_sf"/>
</dbReference>
<dbReference type="PANTHER" id="PTHR37164:SF1">
    <property type="entry name" value="BACTERIOHEMERYTHRIN"/>
    <property type="match status" value="1"/>
</dbReference>
<organism evidence="5 6">
    <name type="scientific">Geoalkalibacter halelectricus</name>
    <dbReference type="NCBI Taxonomy" id="2847045"/>
    <lineage>
        <taxon>Bacteria</taxon>
        <taxon>Pseudomonadati</taxon>
        <taxon>Thermodesulfobacteriota</taxon>
        <taxon>Desulfuromonadia</taxon>
        <taxon>Desulfuromonadales</taxon>
        <taxon>Geoalkalibacteraceae</taxon>
        <taxon>Geoalkalibacter</taxon>
    </lineage>
</organism>
<sequence length="135" mass="16039">MEPTVFIQWKPSYSVGHSLIDRQHRIVIEVINELYLARRRGHQPGRLDALLKRLDQYTKAHLSFEERLLLENGYPDLPAHLELHRVMKARMAGLARLGEAMGEEIAEELFDFLKAWWLHHILEEDMKYSEYLMKE</sequence>
<keyword evidence="2" id="KW-0479">Metal-binding</keyword>
<dbReference type="NCBIfam" id="NF033749">
    <property type="entry name" value="bact_hemeryth"/>
    <property type="match status" value="1"/>
</dbReference>
<dbReference type="NCBIfam" id="TIGR02481">
    <property type="entry name" value="hemeryth_dom"/>
    <property type="match status" value="1"/>
</dbReference>
<evidence type="ECO:0000313" key="5">
    <source>
        <dbReference type="EMBL" id="UWZ80616.1"/>
    </source>
</evidence>
<reference evidence="5" key="1">
    <citation type="journal article" date="2022" name="Environ. Microbiol.">
        <title>Geoalkalibacter halelectricus SAP #1 sp. nov. possessing extracellular electron transfer and mineral#reducing capabilities from a haloalkaline environment.</title>
        <authorList>
            <person name="Yadav S."/>
            <person name="Singh R."/>
            <person name="Sundharam S.S."/>
            <person name="Chaudhary S."/>
            <person name="Krishnamurthi S."/>
            <person name="Patil S.A."/>
        </authorList>
    </citation>
    <scope>NUCLEOTIDE SEQUENCE</scope>
    <source>
        <strain evidence="5">SAP-1</strain>
    </source>
</reference>
<dbReference type="RefSeq" id="WP_260748974.1">
    <property type="nucleotide sequence ID" value="NZ_CP092109.1"/>
</dbReference>
<dbReference type="CDD" id="cd12107">
    <property type="entry name" value="Hemerythrin"/>
    <property type="match status" value="1"/>
</dbReference>
<gene>
    <name evidence="5" type="ORF">L9S41_04260</name>
</gene>
<keyword evidence="6" id="KW-1185">Reference proteome</keyword>
<protein>
    <submittedName>
        <fullName evidence="5">Bacteriohemerythrin</fullName>
    </submittedName>
</protein>
<evidence type="ECO:0000256" key="2">
    <source>
        <dbReference type="ARBA" id="ARBA00022723"/>
    </source>
</evidence>
<feature type="domain" description="Hemerythrin-like" evidence="4">
    <location>
        <begin position="17"/>
        <end position="129"/>
    </location>
</feature>
<dbReference type="SUPFAM" id="SSF47188">
    <property type="entry name" value="Hemerythrin-like"/>
    <property type="match status" value="1"/>
</dbReference>
<dbReference type="Proteomes" id="UP001060414">
    <property type="component" value="Chromosome"/>
</dbReference>
<comment type="similarity">
    <text evidence="1">Belongs to the hemerythrin family.</text>
</comment>
<dbReference type="PANTHER" id="PTHR37164">
    <property type="entry name" value="BACTERIOHEMERYTHRIN"/>
    <property type="match status" value="1"/>
</dbReference>
<evidence type="ECO:0000256" key="3">
    <source>
        <dbReference type="ARBA" id="ARBA00023004"/>
    </source>
</evidence>
<dbReference type="InterPro" id="IPR050669">
    <property type="entry name" value="Hemerythrin"/>
</dbReference>
<dbReference type="InterPro" id="IPR012312">
    <property type="entry name" value="Hemerythrin-like"/>
</dbReference>
<evidence type="ECO:0000259" key="4">
    <source>
        <dbReference type="Pfam" id="PF01814"/>
    </source>
</evidence>
<evidence type="ECO:0000256" key="1">
    <source>
        <dbReference type="ARBA" id="ARBA00010587"/>
    </source>
</evidence>